<dbReference type="AlphaFoldDB" id="A0A4R0JVG5"/>
<sequence>MDHQVLPRGPVAMLVTPFLDSGALDLPGLVDQTEFAIRLGATGLALFGLAGEGFKLSEAERESLLETVVAVNAGRLPVITAVDHAGSLAAAARAERAMALGSAAVMAMPPMVSPEPSPDAILHHFRALEAATAAPIVVQDAPAASNVRLPVDLLRRLTDEVPAIAGIKVEAPPTPPKVVALRKQLDRELILYGGRGGIAHLTELLAGADGTMVGPAYIDVFTAIWRAFATGDTASARRHFTTLLPAIAFAEGNDLYARTQKMMLRDEGVISSDLMRNPTGAMDTVMREEWSRIAAAIPRPTSTPRAPSYRSS</sequence>
<dbReference type="PANTHER" id="PTHR12128:SF66">
    <property type="entry name" value="4-HYDROXY-2-OXOGLUTARATE ALDOLASE, MITOCHONDRIAL"/>
    <property type="match status" value="1"/>
</dbReference>
<evidence type="ECO:0000256" key="1">
    <source>
        <dbReference type="ARBA" id="ARBA00007592"/>
    </source>
</evidence>
<evidence type="ECO:0000256" key="4">
    <source>
        <dbReference type="PIRSR" id="PIRSR001365-2"/>
    </source>
</evidence>
<dbReference type="Proteomes" id="UP000291144">
    <property type="component" value="Unassembled WGS sequence"/>
</dbReference>
<dbReference type="CDD" id="cd00408">
    <property type="entry name" value="DHDPS-like"/>
    <property type="match status" value="1"/>
</dbReference>
<feature type="binding site" evidence="4">
    <location>
        <position position="212"/>
    </location>
    <ligand>
        <name>pyruvate</name>
        <dbReference type="ChEBI" id="CHEBI:15361"/>
    </ligand>
</feature>
<dbReference type="SMART" id="SM01130">
    <property type="entry name" value="DHDPS"/>
    <property type="match status" value="1"/>
</dbReference>
<dbReference type="GO" id="GO:0005829">
    <property type="term" value="C:cytosol"/>
    <property type="evidence" value="ECO:0007669"/>
    <property type="project" value="TreeGrafter"/>
</dbReference>
<keyword evidence="6" id="KW-1185">Reference proteome</keyword>
<comment type="caution">
    <text evidence="5">The sequence shown here is derived from an EMBL/GenBank/DDBJ whole genome shotgun (WGS) entry which is preliminary data.</text>
</comment>
<dbReference type="InterPro" id="IPR002220">
    <property type="entry name" value="DapA-like"/>
</dbReference>
<dbReference type="PIRSF" id="PIRSF001365">
    <property type="entry name" value="DHDPS"/>
    <property type="match status" value="1"/>
</dbReference>
<organism evidence="5 6">
    <name type="scientific">Kribbella pittospori</name>
    <dbReference type="NCBI Taxonomy" id="722689"/>
    <lineage>
        <taxon>Bacteria</taxon>
        <taxon>Bacillati</taxon>
        <taxon>Actinomycetota</taxon>
        <taxon>Actinomycetes</taxon>
        <taxon>Propionibacteriales</taxon>
        <taxon>Kribbellaceae</taxon>
        <taxon>Kribbella</taxon>
    </lineage>
</organism>
<proteinExistence type="inferred from homology"/>
<comment type="similarity">
    <text evidence="1 3">Belongs to the DapA family.</text>
</comment>
<dbReference type="Pfam" id="PF00701">
    <property type="entry name" value="DHDPS"/>
    <property type="match status" value="1"/>
</dbReference>
<name>A0A4R0JVG5_9ACTN</name>
<gene>
    <name evidence="5" type="ORF">E0H73_40895</name>
</gene>
<dbReference type="SUPFAM" id="SSF51569">
    <property type="entry name" value="Aldolase"/>
    <property type="match status" value="1"/>
</dbReference>
<dbReference type="OrthoDB" id="9778880at2"/>
<keyword evidence="2 3" id="KW-0456">Lyase</keyword>
<evidence type="ECO:0000313" key="6">
    <source>
        <dbReference type="Proteomes" id="UP000291144"/>
    </source>
</evidence>
<dbReference type="EMBL" id="SJKB01000023">
    <property type="protein sequence ID" value="TCC51481.1"/>
    <property type="molecule type" value="Genomic_DNA"/>
</dbReference>
<evidence type="ECO:0000256" key="2">
    <source>
        <dbReference type="ARBA" id="ARBA00023239"/>
    </source>
</evidence>
<accession>A0A4R0JVG5</accession>
<dbReference type="GO" id="GO:0008840">
    <property type="term" value="F:4-hydroxy-tetrahydrodipicolinate synthase activity"/>
    <property type="evidence" value="ECO:0007669"/>
    <property type="project" value="TreeGrafter"/>
</dbReference>
<dbReference type="PANTHER" id="PTHR12128">
    <property type="entry name" value="DIHYDRODIPICOLINATE SYNTHASE"/>
    <property type="match status" value="1"/>
</dbReference>
<dbReference type="InterPro" id="IPR013785">
    <property type="entry name" value="Aldolase_TIM"/>
</dbReference>
<dbReference type="Gene3D" id="3.20.20.70">
    <property type="entry name" value="Aldolase class I"/>
    <property type="match status" value="1"/>
</dbReference>
<evidence type="ECO:0000256" key="3">
    <source>
        <dbReference type="PIRNR" id="PIRNR001365"/>
    </source>
</evidence>
<evidence type="ECO:0000313" key="5">
    <source>
        <dbReference type="EMBL" id="TCC51481.1"/>
    </source>
</evidence>
<protein>
    <submittedName>
        <fullName evidence="5">Dihydrodipicolinate synthase family protein</fullName>
    </submittedName>
</protein>
<reference evidence="5 6" key="1">
    <citation type="submission" date="2019-02" db="EMBL/GenBank/DDBJ databases">
        <title>Kribbella capetownensis sp. nov. and Kribbella speibonae sp. nov., isolated from soil.</title>
        <authorList>
            <person name="Curtis S.M."/>
            <person name="Norton I."/>
            <person name="Everest G.J."/>
            <person name="Meyers P.R."/>
        </authorList>
    </citation>
    <scope>NUCLEOTIDE SEQUENCE [LARGE SCALE GENOMIC DNA]</scope>
    <source>
        <strain evidence="5 6">NRRL B-24813</strain>
    </source>
</reference>